<reference evidence="1 2" key="1">
    <citation type="submission" date="2018-10" db="EMBL/GenBank/DDBJ databases">
        <title>Ulvibacterium marinum gen. nov., sp. nov., a novel marine bacterium of the family Flavobacteriaceae, isolated from a culture of the green alga Ulva prolifera.</title>
        <authorList>
            <person name="Zhang Z."/>
        </authorList>
    </citation>
    <scope>NUCLEOTIDE SEQUENCE [LARGE SCALE GENOMIC DNA]</scope>
    <source>
        <strain evidence="1 2">CCMM003</strain>
    </source>
</reference>
<dbReference type="Pfam" id="PF08713">
    <property type="entry name" value="DNA_alkylation"/>
    <property type="match status" value="1"/>
</dbReference>
<organism evidence="1 2">
    <name type="scientific">Ulvibacterium marinum</name>
    <dbReference type="NCBI Taxonomy" id="2419782"/>
    <lineage>
        <taxon>Bacteria</taxon>
        <taxon>Pseudomonadati</taxon>
        <taxon>Bacteroidota</taxon>
        <taxon>Flavobacteriia</taxon>
        <taxon>Flavobacteriales</taxon>
        <taxon>Flavobacteriaceae</taxon>
        <taxon>Ulvibacterium</taxon>
    </lineage>
</organism>
<dbReference type="InterPro" id="IPR016024">
    <property type="entry name" value="ARM-type_fold"/>
</dbReference>
<comment type="caution">
    <text evidence="1">The sequence shown here is derived from an EMBL/GenBank/DDBJ whole genome shotgun (WGS) entry which is preliminary data.</text>
</comment>
<dbReference type="AlphaFoldDB" id="A0A3B0C135"/>
<dbReference type="PANTHER" id="PTHR34070:SF1">
    <property type="entry name" value="DNA ALKYLATION REPAIR PROTEIN"/>
    <property type="match status" value="1"/>
</dbReference>
<name>A0A3B0C135_9FLAO</name>
<dbReference type="SUPFAM" id="SSF48371">
    <property type="entry name" value="ARM repeat"/>
    <property type="match status" value="1"/>
</dbReference>
<dbReference type="Gene3D" id="1.25.10.90">
    <property type="match status" value="1"/>
</dbReference>
<evidence type="ECO:0000313" key="1">
    <source>
        <dbReference type="EMBL" id="RKN79413.1"/>
    </source>
</evidence>
<dbReference type="EMBL" id="RBCJ01000003">
    <property type="protein sequence ID" value="RKN79413.1"/>
    <property type="molecule type" value="Genomic_DNA"/>
</dbReference>
<protein>
    <submittedName>
        <fullName evidence="1">DNA alkylation repair protein</fullName>
    </submittedName>
</protein>
<accession>A0A3B0C135</accession>
<keyword evidence="2" id="KW-1185">Reference proteome</keyword>
<gene>
    <name evidence="1" type="ORF">D7Z94_13955</name>
</gene>
<sequence length="243" mass="27994">MSVVTRKSEVKKYLQCCISAYQEKGLSACVLELSNQILNRKIKFPLLEFCAHQLSERIKVNEQVALCDGIETLKTEGGNVIIGIILQNRLENHFQQSIDKATEYTSKADIWYVCDIIGERVYGFALLHYPDRTIPEIRKLSYHSKNWVLRSLGAGVHYAVRKGLDKQNVGIVFLILLSLANTKDKEIRQGIGWAAKTTTRFHPDIIEQYHADIQNQEKVANWFRRKVAIGLERHTYYAKRNSR</sequence>
<dbReference type="InterPro" id="IPR014825">
    <property type="entry name" value="DNA_alkylation"/>
</dbReference>
<dbReference type="PANTHER" id="PTHR34070">
    <property type="entry name" value="ARMADILLO-TYPE FOLD"/>
    <property type="match status" value="1"/>
</dbReference>
<dbReference type="Proteomes" id="UP000276603">
    <property type="component" value="Unassembled WGS sequence"/>
</dbReference>
<proteinExistence type="predicted"/>
<evidence type="ECO:0000313" key="2">
    <source>
        <dbReference type="Proteomes" id="UP000276603"/>
    </source>
</evidence>